<evidence type="ECO:0000313" key="2">
    <source>
        <dbReference type="Proteomes" id="UP000321331"/>
    </source>
</evidence>
<protein>
    <submittedName>
        <fullName evidence="1">Uncharacterized protein</fullName>
    </submittedName>
</protein>
<name>A0A5C6SMF2_FUSOC</name>
<proteinExistence type="predicted"/>
<dbReference type="EMBL" id="VMNF01000012">
    <property type="protein sequence ID" value="TXB98630.1"/>
    <property type="molecule type" value="Genomic_DNA"/>
</dbReference>
<dbReference type="AlphaFoldDB" id="A0A5C6SMF2"/>
<accession>A0A5C6SMF2</accession>
<evidence type="ECO:0000313" key="1">
    <source>
        <dbReference type="EMBL" id="TXB98630.1"/>
    </source>
</evidence>
<sequence>MPLRTKTEIATELDSLRYEIDKVETDIEKVGWEIQEVMAKRMAAESIMSGSFEQDQKDMAQQQHQEFCTQLVDLCQKQDYRNREMQDLKRRETRLSRQWQSAN</sequence>
<dbReference type="Proteomes" id="UP000321331">
    <property type="component" value="Unassembled WGS sequence"/>
</dbReference>
<comment type="caution">
    <text evidence="1">The sequence shown here is derived from an EMBL/GenBank/DDBJ whole genome shotgun (WGS) entry which is preliminary data.</text>
</comment>
<organism evidence="1 2">
    <name type="scientific">Fusarium oxysporum f. sp. cubense</name>
    <dbReference type="NCBI Taxonomy" id="61366"/>
    <lineage>
        <taxon>Eukaryota</taxon>
        <taxon>Fungi</taxon>
        <taxon>Dikarya</taxon>
        <taxon>Ascomycota</taxon>
        <taxon>Pezizomycotina</taxon>
        <taxon>Sordariomycetes</taxon>
        <taxon>Hypocreomycetidae</taxon>
        <taxon>Hypocreales</taxon>
        <taxon>Nectriaceae</taxon>
        <taxon>Fusarium</taxon>
        <taxon>Fusarium oxysporum species complex</taxon>
    </lineage>
</organism>
<gene>
    <name evidence="1" type="ORF">FocTR4_00013432</name>
</gene>
<reference evidence="1 2" key="1">
    <citation type="submission" date="2019-07" db="EMBL/GenBank/DDBJ databases">
        <title>The First High-Quality Draft Genome Sequence of the Causal Agent of the Current Panama Disease Epidemic.</title>
        <authorList>
            <person name="Warmington R.J."/>
            <person name="Kay W."/>
            <person name="Jeffries A."/>
            <person name="Bebber D."/>
            <person name="Moore K."/>
            <person name="Studholme D.J."/>
        </authorList>
    </citation>
    <scope>NUCLEOTIDE SEQUENCE [LARGE SCALE GENOMIC DNA]</scope>
    <source>
        <strain evidence="1 2">TR4</strain>
    </source>
</reference>